<organism evidence="1 2">
    <name type="scientific">Sporocytophaga myxococcoides</name>
    <dbReference type="NCBI Taxonomy" id="153721"/>
    <lineage>
        <taxon>Bacteria</taxon>
        <taxon>Pseudomonadati</taxon>
        <taxon>Bacteroidota</taxon>
        <taxon>Cytophagia</taxon>
        <taxon>Cytophagales</taxon>
        <taxon>Cytophagaceae</taxon>
        <taxon>Sporocytophaga</taxon>
    </lineage>
</organism>
<proteinExistence type="predicted"/>
<name>A0A098LAS3_9BACT</name>
<gene>
    <name evidence="1" type="ORF">MYP_1253</name>
</gene>
<reference evidence="1 2" key="1">
    <citation type="submission" date="2014-09" db="EMBL/GenBank/DDBJ databases">
        <title>Sporocytophaga myxococcoides PG-01 genome sequencing.</title>
        <authorList>
            <person name="Liu L."/>
            <person name="Gao P.J."/>
            <person name="Chen G.J."/>
            <person name="Wang L.S."/>
        </authorList>
    </citation>
    <scope>NUCLEOTIDE SEQUENCE [LARGE SCALE GENOMIC DNA]</scope>
    <source>
        <strain evidence="1 2">PG-01</strain>
    </source>
</reference>
<dbReference type="STRING" id="153721.MYP_1253"/>
<protein>
    <recommendedName>
        <fullName evidence="3">Outer membrane protein beta-barrel domain-containing protein</fullName>
    </recommendedName>
</protein>
<keyword evidence="2" id="KW-1185">Reference proteome</keyword>
<evidence type="ECO:0000313" key="2">
    <source>
        <dbReference type="Proteomes" id="UP000030185"/>
    </source>
</evidence>
<dbReference type="Proteomes" id="UP000030185">
    <property type="component" value="Unassembled WGS sequence"/>
</dbReference>
<sequence>MASASFAQLSERLNDTSVYSIGTRPLKGTKVITFGFNMNQSVFDNYNNLKQGGLISGKYFIEDDLAVRGALKIVKDATSSKGEVDHKTNVLGVERSEAKSSTREYVLVPGLEKHFSRKNIFDVYAGGDLYLGFKRDVIKEETDYNNGDFDHRSAKTPSSLVGLGGVVGFNVFILDLPISIGMEYGLQGLWTLGGKTHVESSTSVGGVENTQDYYTQNFNGVGNADTYQYSKLKKRATTWDTNSNLRLIVNIYFN</sequence>
<dbReference type="EMBL" id="BBLT01000002">
    <property type="protein sequence ID" value="GAL84025.1"/>
    <property type="molecule type" value="Genomic_DNA"/>
</dbReference>
<evidence type="ECO:0000313" key="1">
    <source>
        <dbReference type="EMBL" id="GAL84025.1"/>
    </source>
</evidence>
<dbReference type="AlphaFoldDB" id="A0A098LAS3"/>
<accession>A0A098LAS3</accession>
<evidence type="ECO:0008006" key="3">
    <source>
        <dbReference type="Google" id="ProtNLM"/>
    </source>
</evidence>
<comment type="caution">
    <text evidence="1">The sequence shown here is derived from an EMBL/GenBank/DDBJ whole genome shotgun (WGS) entry which is preliminary data.</text>
</comment>